<feature type="compositionally biased region" description="Gly residues" evidence="1">
    <location>
        <begin position="20"/>
        <end position="37"/>
    </location>
</feature>
<evidence type="ECO:0000256" key="1">
    <source>
        <dbReference type="SAM" id="MobiDB-lite"/>
    </source>
</evidence>
<feature type="compositionally biased region" description="Basic and acidic residues" evidence="1">
    <location>
        <begin position="1"/>
        <end position="19"/>
    </location>
</feature>
<accession>A0AAF0QU79</accession>
<dbReference type="InterPro" id="IPR017451">
    <property type="entry name" value="F-box-assoc_interact_dom"/>
</dbReference>
<dbReference type="PANTHER" id="PTHR31672:SF13">
    <property type="entry name" value="F-BOX PROTEIN CPR30-LIKE"/>
    <property type="match status" value="1"/>
</dbReference>
<feature type="domain" description="F-box" evidence="2">
    <location>
        <begin position="289"/>
        <end position="336"/>
    </location>
</feature>
<dbReference type="SMART" id="SM00256">
    <property type="entry name" value="FBOX"/>
    <property type="match status" value="1"/>
</dbReference>
<gene>
    <name evidence="3" type="ORF">MTR67_021843</name>
</gene>
<dbReference type="Pfam" id="PF07734">
    <property type="entry name" value="FBA_1"/>
    <property type="match status" value="2"/>
</dbReference>
<organism evidence="3 4">
    <name type="scientific">Solanum verrucosum</name>
    <dbReference type="NCBI Taxonomy" id="315347"/>
    <lineage>
        <taxon>Eukaryota</taxon>
        <taxon>Viridiplantae</taxon>
        <taxon>Streptophyta</taxon>
        <taxon>Embryophyta</taxon>
        <taxon>Tracheophyta</taxon>
        <taxon>Spermatophyta</taxon>
        <taxon>Magnoliopsida</taxon>
        <taxon>eudicotyledons</taxon>
        <taxon>Gunneridae</taxon>
        <taxon>Pentapetalae</taxon>
        <taxon>asterids</taxon>
        <taxon>lamiids</taxon>
        <taxon>Solanales</taxon>
        <taxon>Solanaceae</taxon>
        <taxon>Solanoideae</taxon>
        <taxon>Solaneae</taxon>
        <taxon>Solanum</taxon>
    </lineage>
</organism>
<dbReference type="InterPro" id="IPR050796">
    <property type="entry name" value="SCF_F-box_component"/>
</dbReference>
<name>A0AAF0QU79_SOLVR</name>
<dbReference type="InterPro" id="IPR006527">
    <property type="entry name" value="F-box-assoc_dom_typ1"/>
</dbReference>
<dbReference type="InterPro" id="IPR001810">
    <property type="entry name" value="F-box_dom"/>
</dbReference>
<dbReference type="SUPFAM" id="SSF81383">
    <property type="entry name" value="F-box domain"/>
    <property type="match status" value="1"/>
</dbReference>
<keyword evidence="4" id="KW-1185">Reference proteome</keyword>
<proteinExistence type="predicted"/>
<dbReference type="Pfam" id="PF00646">
    <property type="entry name" value="F-box"/>
    <property type="match status" value="1"/>
</dbReference>
<protein>
    <recommendedName>
        <fullName evidence="2">F-box domain-containing protein</fullName>
    </recommendedName>
</protein>
<dbReference type="Proteomes" id="UP001234989">
    <property type="component" value="Chromosome 5"/>
</dbReference>
<evidence type="ECO:0000259" key="2">
    <source>
        <dbReference type="PROSITE" id="PS50181"/>
    </source>
</evidence>
<dbReference type="PROSITE" id="PS50181">
    <property type="entry name" value="FBOX"/>
    <property type="match status" value="1"/>
</dbReference>
<feature type="region of interest" description="Disordered" evidence="1">
    <location>
        <begin position="1"/>
        <end position="40"/>
    </location>
</feature>
<dbReference type="InterPro" id="IPR036047">
    <property type="entry name" value="F-box-like_dom_sf"/>
</dbReference>
<dbReference type="AlphaFoldDB" id="A0AAF0QU79"/>
<dbReference type="Gene3D" id="1.20.1280.50">
    <property type="match status" value="1"/>
</dbReference>
<evidence type="ECO:0000313" key="3">
    <source>
        <dbReference type="EMBL" id="WMV28458.1"/>
    </source>
</evidence>
<dbReference type="CDD" id="cd22157">
    <property type="entry name" value="F-box_AtFBW1-like"/>
    <property type="match status" value="1"/>
</dbReference>
<reference evidence="3" key="1">
    <citation type="submission" date="2023-08" db="EMBL/GenBank/DDBJ databases">
        <title>A de novo genome assembly of Solanum verrucosum Schlechtendal, a Mexican diploid species geographically isolated from the other diploid A-genome species in potato relatives.</title>
        <authorList>
            <person name="Hosaka K."/>
        </authorList>
    </citation>
    <scope>NUCLEOTIDE SEQUENCE</scope>
    <source>
        <tissue evidence="3">Young leaves</tissue>
    </source>
</reference>
<dbReference type="EMBL" id="CP133616">
    <property type="protein sequence ID" value="WMV28458.1"/>
    <property type="molecule type" value="Genomic_DNA"/>
</dbReference>
<sequence>MIDSRRKSDGCCGDDERGGGRGGGRGGDNSISGGGQKRCGDVEGRSNRNFKSCSVPPVFYNEQLVELFDVDSPVDIPFISAEIVGSANGLICLCYQDDKKFLWNPTISKSRELPKLEATGYLDCRRGFGYDELHDDYKVVFVHFYYVSGNTSSLRTVVNMYSLRNDSWRTLHDQLQDTFLLNSLGKFVNGKLCWNSTIGTGNGDRNLCITSLDLADETWGTLELPNCGKVGPNYMMGVVGSDLSLICACRLDITTSDLWIMKHCGVNVIHTVLLKFVSGYDFVFTPLSATTEIIIPNEILTDILLRLPPKSLLKCMSVSKSWHQLISSPDFVKTHLKLKTDQLVLFPGINGKYKFCSLTPLFNKQQIAQELLLIDSPNLKVFFVGSVNGLICLCNYARETYIWNPTIKKSKKVLYPKLGTSFYNKYGFGYDESSDDYKAVFVDYYRNSYNDDVSKMKTVISIYSLRSDSWTILHDELQGVFLLNHSGKFVNGKIYWAASTRIGNYDVYNIISFDVAEETWGSLELPSCGEVNSKFKFKLGVVGSDLSVMYTCYLGTATSDVWILKDCSVSWMKLFTIEYPQNTVLVMFSALIFTFSIHLSQSEKGDILLSLPGLIMIFDGSTKILEHTADVEGCNPAETYAESIVNPLMISGKNSA</sequence>
<evidence type="ECO:0000313" key="4">
    <source>
        <dbReference type="Proteomes" id="UP001234989"/>
    </source>
</evidence>
<dbReference type="PANTHER" id="PTHR31672">
    <property type="entry name" value="BNACNNG10540D PROTEIN"/>
    <property type="match status" value="1"/>
</dbReference>
<dbReference type="NCBIfam" id="TIGR01640">
    <property type="entry name" value="F_box_assoc_1"/>
    <property type="match status" value="2"/>
</dbReference>